<dbReference type="GO" id="GO:0005856">
    <property type="term" value="C:cytoskeleton"/>
    <property type="evidence" value="ECO:0007669"/>
    <property type="project" value="TreeGrafter"/>
</dbReference>
<feature type="compositionally biased region" description="Polar residues" evidence="2">
    <location>
        <begin position="856"/>
        <end position="871"/>
    </location>
</feature>
<name>A0A7D9DLK4_PARCT</name>
<feature type="region of interest" description="Disordered" evidence="2">
    <location>
        <begin position="553"/>
        <end position="621"/>
    </location>
</feature>
<feature type="region of interest" description="Disordered" evidence="2">
    <location>
        <begin position="940"/>
        <end position="962"/>
    </location>
</feature>
<dbReference type="Gene3D" id="1.20.58.2220">
    <property type="entry name" value="Formin, FH2 domain"/>
    <property type="match status" value="1"/>
</dbReference>
<feature type="compositionally biased region" description="Basic and acidic residues" evidence="2">
    <location>
        <begin position="401"/>
        <end position="417"/>
    </location>
</feature>
<dbReference type="PANTHER" id="PTHR45920">
    <property type="entry name" value="FORMIN HOMOLOGY 2 DOMAIN CONTAINING, ISOFORM I"/>
    <property type="match status" value="1"/>
</dbReference>
<keyword evidence="4" id="KW-1185">Reference proteome</keyword>
<dbReference type="CDD" id="cd04371">
    <property type="entry name" value="DEP"/>
    <property type="match status" value="1"/>
</dbReference>
<evidence type="ECO:0000256" key="1">
    <source>
        <dbReference type="ARBA" id="ARBA00005271"/>
    </source>
</evidence>
<evidence type="ECO:0000313" key="4">
    <source>
        <dbReference type="Proteomes" id="UP001152795"/>
    </source>
</evidence>
<evidence type="ECO:0000256" key="2">
    <source>
        <dbReference type="SAM" id="MobiDB-lite"/>
    </source>
</evidence>
<dbReference type="Gene3D" id="1.10.10.10">
    <property type="entry name" value="Winged helix-like DNA-binding domain superfamily/Winged helix DNA-binding domain"/>
    <property type="match status" value="1"/>
</dbReference>
<evidence type="ECO:0000313" key="3">
    <source>
        <dbReference type="EMBL" id="CAB3987732.1"/>
    </source>
</evidence>
<comment type="similarity">
    <text evidence="1">Belongs to the formin homology family. Cappuccino subfamily.</text>
</comment>
<feature type="compositionally biased region" description="Basic and acidic residues" evidence="2">
    <location>
        <begin position="201"/>
        <end position="213"/>
    </location>
</feature>
<feature type="compositionally biased region" description="Polar residues" evidence="2">
    <location>
        <begin position="132"/>
        <end position="168"/>
    </location>
</feature>
<dbReference type="InterPro" id="IPR036390">
    <property type="entry name" value="WH_DNA-bd_sf"/>
</dbReference>
<dbReference type="InterPro" id="IPR036388">
    <property type="entry name" value="WH-like_DNA-bd_sf"/>
</dbReference>
<feature type="compositionally biased region" description="Basic and acidic residues" evidence="2">
    <location>
        <begin position="570"/>
        <end position="588"/>
    </location>
</feature>
<dbReference type="PANTHER" id="PTHR45920:SF7">
    <property type="entry name" value="FORMIN-G"/>
    <property type="match status" value="1"/>
</dbReference>
<dbReference type="Proteomes" id="UP001152795">
    <property type="component" value="Unassembled WGS sequence"/>
</dbReference>
<dbReference type="Pfam" id="PF00610">
    <property type="entry name" value="DEP"/>
    <property type="match status" value="1"/>
</dbReference>
<dbReference type="PROSITE" id="PS50186">
    <property type="entry name" value="DEP"/>
    <property type="match status" value="1"/>
</dbReference>
<sequence>MALSKTVLKSRLEEAVSSSNLGSKIWCGQTYNDVFTGETLINTLVADSTIFPSRNSAVEYAQSLLDTKMITCITKRRKFDDTDRLYCINRKELENAVGDDSTNIVRTTPKGKTDNSPNLKTAQVKKEPLGKPNSQENINGMNSHQQSNHVTPTSKTTDSNGLRSTNLQRLLEKDAVQANRRSSSPNKTTPSSAKGNFVGVLKDKRSESPNERRLTANKIEVVLSQQEFEKQPQQSSSVILIEKPSLPPTETDGPKTAKNLKASPSPKTPDVAKSDIESKKSEDKQKVKKSLSPSLTALIEKDTKNSQREKKNVEVNGTSSPKTNENGPSKSGELSSSWEAFEMKLQSKVKKSAEKPGRGSPDTRGSLDTRGSISKNMQIVIEDSTNAGKELEKTVGTVSAETRDSEDWKAVSPEKIDTGMSSVPVGRRLSRENEGKAGKTSNEDSPVRLSVNGDQIIIPSVRSKKNSFLTGEENSDSNGGKTTSGRERGPSLSFNDDPKTVIIEDTIKQSNGIKTGHKISEKRERVPSFHLTEDTVIIENDIGPNNLCAETAVSRTPSQSSTNSRVSTCSERKGLSREVSSESAESKPRTASFGKPGIERGLTGSKIETSGRNGDTRGLNGVTRGVMAIGKQKSIEIEIPGSDKQLNSKDENLVNTNGRAMPRSLADLLARDETLPPESQSRVVSEQSSADNTNFYKDKLKELKKTTPYYASGPIKIGDRGNGSANQGKAGTTSPAYQGKVSNTGPDLQNGLDTVSDKTKVSESNSTDVNNNSEVKENLASNTKVFKSNSVESTSSQKSEFTVADGKQEYSGKVMRIPSGGTAIGHKPCTDQNKTHHEKPSPTYVMPRLNLGSHHSPLSQGSPTTVASSPLVNGESSPSEELERRLAEFEIHKRSYENKITELQLQVDYLRRQKNGQLDEIDSTMSISDVTSLYSPYSTPVVSPGNSTVTSPSPTPQATPRDSMVLGNNVLSPMSPTPPPPPALPFIPAPPLVPEKHVKPNKPVVNPKTEMKPLFWNRIIASNDSMPKDKGKCVWKTIKEPAIDTNEFEKLFSKKAPHRKLNRTKSLRDDKHFAHINGKKVAKLLDTNRSRAIGIKMSSLNCQLEDIRNAVYNMDTSVVDMESLQSIYDIYPKEEEIQIIEEHLKKEPAVPLDKPEEFMNQLRKMKHFKERLECWLFQDKFSEIIYGIERSLACITESSNVITTNSEIATLLGLILAYGNYMNGNTQRGQADGFYLDVLLKLRDVKAKDSDMNLLQYTVKQYLKQYERSLDKTKNESRLPSPVSLANAAQVSFDKLKEELLKISLLLDETEVQAKKILDVCSPAQRNPFENKMRTFQTTAKRKISEETEKMAKAEVAFLEAVEYFRWESSEKKETPQEFFGLWAKFVDEIKICVKLEKQQQQIAKKNFSKVEHLNQIREAATKFRKRRQSVDIIL</sequence>
<comment type="caution">
    <text evidence="3">The sequence shown here is derived from an EMBL/GenBank/DDBJ whole genome shotgun (WGS) entry which is preliminary data.</text>
</comment>
<dbReference type="OrthoDB" id="427644at2759"/>
<dbReference type="SUPFAM" id="SSF46785">
    <property type="entry name" value="Winged helix' DNA-binding domain"/>
    <property type="match status" value="1"/>
</dbReference>
<dbReference type="SMART" id="SM00498">
    <property type="entry name" value="FH2"/>
    <property type="match status" value="1"/>
</dbReference>
<proteinExistence type="inferred from homology"/>
<dbReference type="SMART" id="SM00049">
    <property type="entry name" value="DEP"/>
    <property type="match status" value="1"/>
</dbReference>
<gene>
    <name evidence="3" type="ORF">PACLA_8A077419</name>
</gene>
<feature type="region of interest" description="Disordered" evidence="2">
    <location>
        <begin position="227"/>
        <end position="498"/>
    </location>
</feature>
<feature type="compositionally biased region" description="Polar residues" evidence="2">
    <location>
        <begin position="227"/>
        <end position="238"/>
    </location>
</feature>
<dbReference type="SUPFAM" id="SSF101447">
    <property type="entry name" value="Formin homology 2 domain (FH2 domain)"/>
    <property type="match status" value="1"/>
</dbReference>
<dbReference type="InterPro" id="IPR015425">
    <property type="entry name" value="FH2_Formin"/>
</dbReference>
<dbReference type="InterPro" id="IPR042201">
    <property type="entry name" value="FH2_Formin_sf"/>
</dbReference>
<dbReference type="GO" id="GO:0035556">
    <property type="term" value="P:intracellular signal transduction"/>
    <property type="evidence" value="ECO:0007669"/>
    <property type="project" value="InterPro"/>
</dbReference>
<dbReference type="GO" id="GO:0030866">
    <property type="term" value="P:cortical actin cytoskeleton organization"/>
    <property type="evidence" value="ECO:0007669"/>
    <property type="project" value="TreeGrafter"/>
</dbReference>
<feature type="region of interest" description="Disordered" evidence="2">
    <location>
        <begin position="816"/>
        <end position="880"/>
    </location>
</feature>
<feature type="compositionally biased region" description="Polar residues" evidence="2">
    <location>
        <begin position="179"/>
        <end position="194"/>
    </location>
</feature>
<feature type="compositionally biased region" description="Basic and acidic residues" evidence="2">
    <location>
        <begin position="429"/>
        <end position="446"/>
    </location>
</feature>
<feature type="compositionally biased region" description="Basic and acidic residues" evidence="2">
    <location>
        <begin position="299"/>
        <end position="313"/>
    </location>
</feature>
<feature type="region of interest" description="Disordered" evidence="2">
    <location>
        <begin position="100"/>
        <end position="213"/>
    </location>
</feature>
<feature type="compositionally biased region" description="Polar residues" evidence="2">
    <location>
        <begin position="762"/>
        <end position="772"/>
    </location>
</feature>
<accession>A0A7D9DLK4</accession>
<feature type="compositionally biased region" description="Polar residues" evidence="2">
    <location>
        <begin position="940"/>
        <end position="960"/>
    </location>
</feature>
<organism evidence="3 4">
    <name type="scientific">Paramuricea clavata</name>
    <name type="common">Red gorgonian</name>
    <name type="synonym">Violescent sea-whip</name>
    <dbReference type="NCBI Taxonomy" id="317549"/>
    <lineage>
        <taxon>Eukaryota</taxon>
        <taxon>Metazoa</taxon>
        <taxon>Cnidaria</taxon>
        <taxon>Anthozoa</taxon>
        <taxon>Octocorallia</taxon>
        <taxon>Malacalcyonacea</taxon>
        <taxon>Plexauridae</taxon>
        <taxon>Paramuricea</taxon>
    </lineage>
</organism>
<feature type="compositionally biased region" description="Polar residues" evidence="2">
    <location>
        <begin position="315"/>
        <end position="338"/>
    </location>
</feature>
<dbReference type="EMBL" id="CACRXK020001224">
    <property type="protein sequence ID" value="CAB3987732.1"/>
    <property type="molecule type" value="Genomic_DNA"/>
</dbReference>
<protein>
    <submittedName>
        <fullName evidence="3">Formin-2-like isoform X1</fullName>
    </submittedName>
</protein>
<dbReference type="PROSITE" id="PS51444">
    <property type="entry name" value="FH2"/>
    <property type="match status" value="1"/>
</dbReference>
<dbReference type="Pfam" id="PF02181">
    <property type="entry name" value="FH2"/>
    <property type="match status" value="1"/>
</dbReference>
<reference evidence="3" key="1">
    <citation type="submission" date="2020-04" db="EMBL/GenBank/DDBJ databases">
        <authorList>
            <person name="Alioto T."/>
            <person name="Alioto T."/>
            <person name="Gomez Garrido J."/>
        </authorList>
    </citation>
    <scope>NUCLEOTIDE SEQUENCE</scope>
    <source>
        <strain evidence="3">A484AB</strain>
    </source>
</reference>
<feature type="compositionally biased region" description="Polar residues" evidence="2">
    <location>
        <begin position="553"/>
        <end position="569"/>
    </location>
</feature>
<feature type="region of interest" description="Disordered" evidence="2">
    <location>
        <begin position="711"/>
        <end position="772"/>
    </location>
</feature>
<dbReference type="GO" id="GO:0005737">
    <property type="term" value="C:cytoplasm"/>
    <property type="evidence" value="ECO:0007669"/>
    <property type="project" value="TreeGrafter"/>
</dbReference>
<dbReference type="GO" id="GO:0051015">
    <property type="term" value="F:actin filament binding"/>
    <property type="evidence" value="ECO:0007669"/>
    <property type="project" value="TreeGrafter"/>
</dbReference>
<feature type="compositionally biased region" description="Polar residues" evidence="2">
    <location>
        <begin position="723"/>
        <end position="753"/>
    </location>
</feature>
<feature type="compositionally biased region" description="Basic and acidic residues" evidence="2">
    <location>
        <begin position="270"/>
        <end position="285"/>
    </location>
</feature>
<feature type="compositionally biased region" description="Polar residues" evidence="2">
    <location>
        <begin position="369"/>
        <end position="387"/>
    </location>
</feature>
<dbReference type="InterPro" id="IPR000591">
    <property type="entry name" value="DEP_dom"/>
</dbReference>